<dbReference type="EMBL" id="QGQD01000022">
    <property type="protein sequence ID" value="TLD02112.1"/>
    <property type="molecule type" value="Genomic_DNA"/>
</dbReference>
<reference evidence="1 2" key="1">
    <citation type="journal article" date="2019" name="Anaerobe">
        <title>Detection of Robinsoniella peoriensis in multiple bone samples of a trauma patient.</title>
        <authorList>
            <person name="Schrottner P."/>
            <person name="Hartwich K."/>
            <person name="Bunk B."/>
            <person name="Schober I."/>
            <person name="Helbig S."/>
            <person name="Rudolph W.W."/>
            <person name="Gunzer F."/>
        </authorList>
    </citation>
    <scope>NUCLEOTIDE SEQUENCE [LARGE SCALE GENOMIC DNA]</scope>
    <source>
        <strain evidence="1 2">DSM 106044</strain>
    </source>
</reference>
<dbReference type="Proteomes" id="UP000306509">
    <property type="component" value="Unassembled WGS sequence"/>
</dbReference>
<evidence type="ECO:0000313" key="2">
    <source>
        <dbReference type="Proteomes" id="UP000306509"/>
    </source>
</evidence>
<name>A0A4U8QAQ4_9FIRM</name>
<evidence type="ECO:0000313" key="1">
    <source>
        <dbReference type="EMBL" id="TLD02112.1"/>
    </source>
</evidence>
<dbReference type="STRING" id="180332.GCA_000797495_04200"/>
<accession>A0A4U8QAQ4</accession>
<organism evidence="1 2">
    <name type="scientific">Robinsoniella peoriensis</name>
    <dbReference type="NCBI Taxonomy" id="180332"/>
    <lineage>
        <taxon>Bacteria</taxon>
        <taxon>Bacillati</taxon>
        <taxon>Bacillota</taxon>
        <taxon>Clostridia</taxon>
        <taxon>Lachnospirales</taxon>
        <taxon>Lachnospiraceae</taxon>
        <taxon>Robinsoniella</taxon>
    </lineage>
</organism>
<gene>
    <name evidence="1" type="ORF">DSM106044_00918</name>
</gene>
<keyword evidence="2" id="KW-1185">Reference proteome</keyword>
<protein>
    <submittedName>
        <fullName evidence="1">Uncharacterized protein</fullName>
    </submittedName>
</protein>
<sequence length="32" mass="3476">MKEEIKKIILDLGADVCGAADMERSIGKKQAN</sequence>
<dbReference type="AlphaFoldDB" id="A0A4U8QAQ4"/>
<comment type="caution">
    <text evidence="1">The sequence shown here is derived from an EMBL/GenBank/DDBJ whole genome shotgun (WGS) entry which is preliminary data.</text>
</comment>
<proteinExistence type="predicted"/>